<name>A0A060BXG5_9BURK</name>
<reference evidence="2" key="1">
    <citation type="journal article" date="2013" name="Environ. Microbiol.">
        <title>Seasonally variable intestinal metagenomes of the red palm weevil (Rhynchophorus ferrugineus).</title>
        <authorList>
            <person name="Jia S."/>
            <person name="Zhang X."/>
            <person name="Zhang G."/>
            <person name="Yin A."/>
            <person name="Zhang S."/>
            <person name="Li F."/>
            <person name="Wang L."/>
            <person name="Zhao D."/>
            <person name="Yun Q."/>
            <person name="Tala"/>
            <person name="Wang J."/>
            <person name="Sun G."/>
            <person name="Baabdullah M."/>
            <person name="Yu X."/>
            <person name="Hu S."/>
            <person name="Al-Mssallem I.S."/>
            <person name="Yu J."/>
        </authorList>
    </citation>
    <scope>NUCLEOTIDE SEQUENCE</scope>
</reference>
<dbReference type="InterPro" id="IPR014756">
    <property type="entry name" value="Ig_E-set"/>
</dbReference>
<feature type="domain" description="1,4-alpha-glucan branching enzyme GlgB N-terminal" evidence="1">
    <location>
        <begin position="32"/>
        <end position="110"/>
    </location>
</feature>
<organism evidence="2">
    <name type="scientific">uncultured Cupriavidus sp</name>
    <dbReference type="NCBI Taxonomy" id="314008"/>
    <lineage>
        <taxon>Bacteria</taxon>
        <taxon>Pseudomonadati</taxon>
        <taxon>Pseudomonadota</taxon>
        <taxon>Betaproteobacteria</taxon>
        <taxon>Burkholderiales</taxon>
        <taxon>Burkholderiaceae</taxon>
        <taxon>Cupriavidus</taxon>
        <taxon>environmental samples</taxon>
    </lineage>
</organism>
<proteinExistence type="predicted"/>
<evidence type="ECO:0000259" key="1">
    <source>
        <dbReference type="Pfam" id="PF22019"/>
    </source>
</evidence>
<dbReference type="Gene3D" id="2.60.40.10">
    <property type="entry name" value="Immunoglobulins"/>
    <property type="match status" value="1"/>
</dbReference>
<accession>A0A060BXG5</accession>
<feature type="non-terminal residue" evidence="2">
    <location>
        <position position="112"/>
    </location>
</feature>
<dbReference type="SUPFAM" id="SSF81296">
    <property type="entry name" value="E set domains"/>
    <property type="match status" value="1"/>
</dbReference>
<dbReference type="Pfam" id="PF22019">
    <property type="entry name" value="GlgB_N"/>
    <property type="match status" value="1"/>
</dbReference>
<dbReference type="InterPro" id="IPR054169">
    <property type="entry name" value="GlgB_N"/>
</dbReference>
<protein>
    <submittedName>
        <fullName evidence="2">CAZy families CBM48|GH13 protein</fullName>
    </submittedName>
</protein>
<dbReference type="AlphaFoldDB" id="A0A060BXG5"/>
<dbReference type="EMBL" id="KF117927">
    <property type="protein sequence ID" value="AIA85186.1"/>
    <property type="molecule type" value="Genomic_DNA"/>
</dbReference>
<sequence>MVQQGRPDRPATEPVSVPAAVAAAAALPDSERAALLEARHGDPFAWLGPHRIDDATVVRVLLPGATAVEVLDAAGHRLAALPREAGSALFAGPVPGLAEFAAYRLRVSWDDG</sequence>
<evidence type="ECO:0000313" key="2">
    <source>
        <dbReference type="EMBL" id="AIA85186.1"/>
    </source>
</evidence>
<dbReference type="InterPro" id="IPR013783">
    <property type="entry name" value="Ig-like_fold"/>
</dbReference>